<dbReference type="PANTHER" id="PTHR37610:SF40">
    <property type="entry name" value="OS01G0909600 PROTEIN"/>
    <property type="match status" value="1"/>
</dbReference>
<keyword evidence="3" id="KW-1185">Reference proteome</keyword>
<dbReference type="Proteomes" id="UP000631114">
    <property type="component" value="Unassembled WGS sequence"/>
</dbReference>
<evidence type="ECO:0008006" key="4">
    <source>
        <dbReference type="Google" id="ProtNLM"/>
    </source>
</evidence>
<comment type="caution">
    <text evidence="2">The sequence shown here is derived from an EMBL/GenBank/DDBJ whole genome shotgun (WGS) entry which is preliminary data.</text>
</comment>
<sequence>MKHKYLTDDPPDENSPSAETWWNEMSMVMTWLWHSMEPSVGSTVHFLDIAKKIWNILEEMYSHTSNVSQIYQISETMFSTKQDASAALVSNGRGDSVRGGRGHGGRSSAPRGGREGREPYQNWLCDYCGNIGHIELFLL</sequence>
<accession>A0A835I8P0</accession>
<proteinExistence type="predicted"/>
<dbReference type="AlphaFoldDB" id="A0A835I8P0"/>
<organism evidence="2 3">
    <name type="scientific">Coptis chinensis</name>
    <dbReference type="NCBI Taxonomy" id="261450"/>
    <lineage>
        <taxon>Eukaryota</taxon>
        <taxon>Viridiplantae</taxon>
        <taxon>Streptophyta</taxon>
        <taxon>Embryophyta</taxon>
        <taxon>Tracheophyta</taxon>
        <taxon>Spermatophyta</taxon>
        <taxon>Magnoliopsida</taxon>
        <taxon>Ranunculales</taxon>
        <taxon>Ranunculaceae</taxon>
        <taxon>Coptidoideae</taxon>
        <taxon>Coptis</taxon>
    </lineage>
</organism>
<evidence type="ECO:0000256" key="1">
    <source>
        <dbReference type="SAM" id="MobiDB-lite"/>
    </source>
</evidence>
<reference evidence="2 3" key="1">
    <citation type="submission" date="2020-10" db="EMBL/GenBank/DDBJ databases">
        <title>The Coptis chinensis genome and diversification of protoberbering-type alkaloids.</title>
        <authorList>
            <person name="Wang B."/>
            <person name="Shu S."/>
            <person name="Song C."/>
            <person name="Liu Y."/>
        </authorList>
    </citation>
    <scope>NUCLEOTIDE SEQUENCE [LARGE SCALE GENOMIC DNA]</scope>
    <source>
        <strain evidence="2">HL-2020</strain>
        <tissue evidence="2">Leaf</tissue>
    </source>
</reference>
<dbReference type="EMBL" id="JADFTS010000003">
    <property type="protein sequence ID" value="KAF9613306.1"/>
    <property type="molecule type" value="Genomic_DNA"/>
</dbReference>
<name>A0A835I8P0_9MAGN</name>
<dbReference type="PANTHER" id="PTHR37610">
    <property type="entry name" value="CCHC-TYPE DOMAIN-CONTAINING PROTEIN"/>
    <property type="match status" value="1"/>
</dbReference>
<evidence type="ECO:0000313" key="3">
    <source>
        <dbReference type="Proteomes" id="UP000631114"/>
    </source>
</evidence>
<gene>
    <name evidence="2" type="ORF">IFM89_006816</name>
</gene>
<dbReference type="OrthoDB" id="1737256at2759"/>
<feature type="region of interest" description="Disordered" evidence="1">
    <location>
        <begin position="89"/>
        <end position="115"/>
    </location>
</feature>
<protein>
    <recommendedName>
        <fullName evidence="4">Retrotransposon Copia-like N-terminal domain-containing protein</fullName>
    </recommendedName>
</protein>
<evidence type="ECO:0000313" key="2">
    <source>
        <dbReference type="EMBL" id="KAF9613306.1"/>
    </source>
</evidence>